<keyword evidence="4 5" id="KW-0472">Membrane</keyword>
<feature type="transmembrane region" description="Helical" evidence="5">
    <location>
        <begin position="287"/>
        <end position="311"/>
    </location>
</feature>
<feature type="transmembrane region" description="Helical" evidence="5">
    <location>
        <begin position="317"/>
        <end position="337"/>
    </location>
</feature>
<dbReference type="eggNOG" id="COG2244">
    <property type="taxonomic scope" value="Bacteria"/>
</dbReference>
<feature type="transmembrane region" description="Helical" evidence="5">
    <location>
        <begin position="414"/>
        <end position="432"/>
    </location>
</feature>
<feature type="transmembrane region" description="Helical" evidence="5">
    <location>
        <begin position="47"/>
        <end position="64"/>
    </location>
</feature>
<feature type="transmembrane region" description="Helical" evidence="5">
    <location>
        <begin position="164"/>
        <end position="183"/>
    </location>
</feature>
<feature type="transmembrane region" description="Helical" evidence="5">
    <location>
        <begin position="7"/>
        <end position="27"/>
    </location>
</feature>
<feature type="transmembrane region" description="Helical" evidence="5">
    <location>
        <begin position="204"/>
        <end position="223"/>
    </location>
</feature>
<evidence type="ECO:0000256" key="1">
    <source>
        <dbReference type="ARBA" id="ARBA00004141"/>
    </source>
</evidence>
<evidence type="ECO:0000313" key="6">
    <source>
        <dbReference type="EMBL" id="KRN06815.1"/>
    </source>
</evidence>
<dbReference type="EMBL" id="AYZF01000008">
    <property type="protein sequence ID" value="KRN06815.1"/>
    <property type="molecule type" value="Genomic_DNA"/>
</dbReference>
<protein>
    <submittedName>
        <fullName evidence="6">Oligosaccharide translocase</fullName>
    </submittedName>
</protein>
<feature type="transmembrane region" description="Helical" evidence="5">
    <location>
        <begin position="246"/>
        <end position="266"/>
    </location>
</feature>
<sequence length="476" mass="53812">MKVFRNYFYNAGYQVLAMILPLITSPYITRVLGKSGVGINSYTNSLIQYFVLFGSIGISLYGNREIAFVRDDREKMTATFWEIQILKTLTITVSYAVFLISLMFMHRYHTYMLIQSLYILAAGIDISWLYMGIEDFKKTVLRNTFVKVFSIILIFTFVKTPNDTGIYILILGGSTLLGNATLWPYLRKTLTSVKWSKLNIFQHFYPALSLFIPQIAIQVYLVLNKSMLGIMIGADYSGFYEKADNIVKLVLSLATATGTVMLPHVANAFHRGERERVNRYLYDSFDFVSCLVVPLTFGLAAIALNFAPWFYGKQFTPVGSAMILEAAVITFIGWSNVVGQQYLLPTNQIKSYSSSVILGAVVNIICNVPFIYFWGLSGAVAATVLSELAVTIYQLWKIRKQVELKRLAVNVPKYLLAGLIMFIAVFKISTMIRFNFMSLILEVTLGILLYLGLLLLLKPTILDRVKQLLRDRRSGG</sequence>
<proteinExistence type="predicted"/>
<dbReference type="PATRIC" id="fig|1423806.3.peg.382"/>
<dbReference type="GO" id="GO:0016020">
    <property type="term" value="C:membrane"/>
    <property type="evidence" value="ECO:0007669"/>
    <property type="project" value="UniProtKB-SubCell"/>
</dbReference>
<dbReference type="STRING" id="1423806.FD15_GL000374"/>
<keyword evidence="2 5" id="KW-0812">Transmembrane</keyword>
<reference evidence="6 7" key="1">
    <citation type="journal article" date="2015" name="Genome Announc.">
        <title>Expanding the biotechnology potential of lactobacilli through comparative genomics of 213 strains and associated genera.</title>
        <authorList>
            <person name="Sun Z."/>
            <person name="Harris H.M."/>
            <person name="McCann A."/>
            <person name="Guo C."/>
            <person name="Argimon S."/>
            <person name="Zhang W."/>
            <person name="Yang X."/>
            <person name="Jeffery I.B."/>
            <person name="Cooney J.C."/>
            <person name="Kagawa T.F."/>
            <person name="Liu W."/>
            <person name="Song Y."/>
            <person name="Salvetti E."/>
            <person name="Wrobel A."/>
            <person name="Rasinkangas P."/>
            <person name="Parkhill J."/>
            <person name="Rea M.C."/>
            <person name="O'Sullivan O."/>
            <person name="Ritari J."/>
            <person name="Douillard F.P."/>
            <person name="Paul Ross R."/>
            <person name="Yang R."/>
            <person name="Briner A.E."/>
            <person name="Felis G.E."/>
            <person name="de Vos W.M."/>
            <person name="Barrangou R."/>
            <person name="Klaenhammer T.R."/>
            <person name="Caufield P.W."/>
            <person name="Cui Y."/>
            <person name="Zhang H."/>
            <person name="O'Toole P.W."/>
        </authorList>
    </citation>
    <scope>NUCLEOTIDE SEQUENCE [LARGE SCALE GENOMIC DNA]</scope>
    <source>
        <strain evidence="6 7">DSM 21376</strain>
    </source>
</reference>
<feature type="transmembrane region" description="Helical" evidence="5">
    <location>
        <begin position="438"/>
        <end position="457"/>
    </location>
</feature>
<feature type="transmembrane region" description="Helical" evidence="5">
    <location>
        <begin position="85"/>
        <end position="105"/>
    </location>
</feature>
<evidence type="ECO:0000313" key="7">
    <source>
        <dbReference type="Proteomes" id="UP000050961"/>
    </source>
</evidence>
<evidence type="ECO:0000256" key="5">
    <source>
        <dbReference type="SAM" id="Phobius"/>
    </source>
</evidence>
<keyword evidence="7" id="KW-1185">Reference proteome</keyword>
<dbReference type="PANTHER" id="PTHR43424">
    <property type="entry name" value="LOCUS PUTATIVE PROTEIN 1-RELATED"/>
    <property type="match status" value="1"/>
</dbReference>
<dbReference type="CDD" id="cd13128">
    <property type="entry name" value="MATE_Wzx_like"/>
    <property type="match status" value="1"/>
</dbReference>
<feature type="transmembrane region" description="Helical" evidence="5">
    <location>
        <begin position="111"/>
        <end position="133"/>
    </location>
</feature>
<dbReference type="Pfam" id="PF01943">
    <property type="entry name" value="Polysacc_synt"/>
    <property type="match status" value="1"/>
</dbReference>
<comment type="subcellular location">
    <subcellularLocation>
        <location evidence="1">Membrane</location>
        <topology evidence="1">Multi-pass membrane protein</topology>
    </subcellularLocation>
</comment>
<evidence type="ECO:0000256" key="2">
    <source>
        <dbReference type="ARBA" id="ARBA00022692"/>
    </source>
</evidence>
<feature type="transmembrane region" description="Helical" evidence="5">
    <location>
        <begin position="349"/>
        <end position="365"/>
    </location>
</feature>
<feature type="transmembrane region" description="Helical" evidence="5">
    <location>
        <begin position="140"/>
        <end position="158"/>
    </location>
</feature>
<dbReference type="PANTHER" id="PTHR43424:SF1">
    <property type="entry name" value="LOCUS PUTATIVE PROTEIN 1-RELATED"/>
    <property type="match status" value="1"/>
</dbReference>
<gene>
    <name evidence="6" type="ORF">FD15_GL000374</name>
</gene>
<feature type="transmembrane region" description="Helical" evidence="5">
    <location>
        <begin position="371"/>
        <end position="393"/>
    </location>
</feature>
<dbReference type="Proteomes" id="UP000050961">
    <property type="component" value="Unassembled WGS sequence"/>
</dbReference>
<dbReference type="InterPro" id="IPR002797">
    <property type="entry name" value="Polysacc_synth"/>
</dbReference>
<evidence type="ECO:0000256" key="4">
    <source>
        <dbReference type="ARBA" id="ARBA00023136"/>
    </source>
</evidence>
<keyword evidence="3 5" id="KW-1133">Transmembrane helix</keyword>
<comment type="caution">
    <text evidence="6">The sequence shown here is derived from an EMBL/GenBank/DDBJ whole genome shotgun (WGS) entry which is preliminary data.</text>
</comment>
<organism evidence="6 7">
    <name type="scientific">Liquorilactobacillus sucicola DSM 21376 = JCM 15457</name>
    <dbReference type="NCBI Taxonomy" id="1423806"/>
    <lineage>
        <taxon>Bacteria</taxon>
        <taxon>Bacillati</taxon>
        <taxon>Bacillota</taxon>
        <taxon>Bacilli</taxon>
        <taxon>Lactobacillales</taxon>
        <taxon>Lactobacillaceae</taxon>
        <taxon>Liquorilactobacillus</taxon>
    </lineage>
</organism>
<evidence type="ECO:0000256" key="3">
    <source>
        <dbReference type="ARBA" id="ARBA00022989"/>
    </source>
</evidence>
<dbReference type="InterPro" id="IPR052556">
    <property type="entry name" value="PolySynth_Transporter"/>
</dbReference>
<dbReference type="RefSeq" id="WP_034988367.1">
    <property type="nucleotide sequence ID" value="NZ_AYZF01000008.1"/>
</dbReference>
<accession>A0A023CXI8</accession>
<dbReference type="OrthoDB" id="9815702at2"/>
<name>A0A023CXI8_9LACO</name>
<dbReference type="AlphaFoldDB" id="A0A023CXI8"/>